<organism evidence="11 12">
    <name type="scientific">Brachionus plicatilis</name>
    <name type="common">Marine rotifer</name>
    <name type="synonym">Brachionus muelleri</name>
    <dbReference type="NCBI Taxonomy" id="10195"/>
    <lineage>
        <taxon>Eukaryota</taxon>
        <taxon>Metazoa</taxon>
        <taxon>Spiralia</taxon>
        <taxon>Gnathifera</taxon>
        <taxon>Rotifera</taxon>
        <taxon>Eurotatoria</taxon>
        <taxon>Monogononta</taxon>
        <taxon>Pseudotrocha</taxon>
        <taxon>Ploima</taxon>
        <taxon>Brachionidae</taxon>
        <taxon>Brachionus</taxon>
    </lineage>
</organism>
<dbReference type="InterPro" id="IPR044570">
    <property type="entry name" value="Set1-like"/>
</dbReference>
<dbReference type="SUPFAM" id="SSF82199">
    <property type="entry name" value="SET domain"/>
    <property type="match status" value="1"/>
</dbReference>
<comment type="subcellular location">
    <subcellularLocation>
        <location evidence="1">Nucleus</location>
    </subcellularLocation>
</comment>
<dbReference type="GO" id="GO:0140999">
    <property type="term" value="F:histone H3K4 trimethyltransferase activity"/>
    <property type="evidence" value="ECO:0007669"/>
    <property type="project" value="UniProtKB-EC"/>
</dbReference>
<evidence type="ECO:0000256" key="8">
    <source>
        <dbReference type="ARBA" id="ARBA00047571"/>
    </source>
</evidence>
<dbReference type="InterPro" id="IPR024657">
    <property type="entry name" value="COMPASS_Set1_N-SET"/>
</dbReference>
<keyword evidence="3 11" id="KW-0489">Methyltransferase</keyword>
<evidence type="ECO:0000256" key="9">
    <source>
        <dbReference type="SAM" id="MobiDB-lite"/>
    </source>
</evidence>
<evidence type="ECO:0000313" key="11">
    <source>
        <dbReference type="EMBL" id="RNA09701.1"/>
    </source>
</evidence>
<dbReference type="AlphaFoldDB" id="A0A3M7QF86"/>
<comment type="catalytic activity">
    <reaction evidence="8">
        <text>L-lysyl(4)-[histone H3] + 3 S-adenosyl-L-methionine = N(6),N(6),N(6)-trimethyl-L-lysyl(4)-[histone H3] + 3 S-adenosyl-L-homocysteine + 3 H(+)</text>
        <dbReference type="Rhea" id="RHEA:60260"/>
        <dbReference type="Rhea" id="RHEA-COMP:15537"/>
        <dbReference type="Rhea" id="RHEA-COMP:15547"/>
        <dbReference type="ChEBI" id="CHEBI:15378"/>
        <dbReference type="ChEBI" id="CHEBI:29969"/>
        <dbReference type="ChEBI" id="CHEBI:57856"/>
        <dbReference type="ChEBI" id="CHEBI:59789"/>
        <dbReference type="ChEBI" id="CHEBI:61961"/>
        <dbReference type="EC" id="2.1.1.354"/>
    </reaction>
</comment>
<feature type="domain" description="SET" evidence="10">
    <location>
        <begin position="300"/>
        <end position="417"/>
    </location>
</feature>
<keyword evidence="7" id="KW-0539">Nucleus</keyword>
<keyword evidence="5" id="KW-0949">S-adenosyl-L-methionine</keyword>
<evidence type="ECO:0000256" key="5">
    <source>
        <dbReference type="ARBA" id="ARBA00022691"/>
    </source>
</evidence>
<name>A0A3M7QF86_BRAPC</name>
<dbReference type="PANTHER" id="PTHR45814:SF2">
    <property type="entry name" value="HISTONE-LYSINE N-METHYLTRANSFERASE SETD1"/>
    <property type="match status" value="1"/>
</dbReference>
<dbReference type="InterPro" id="IPR046341">
    <property type="entry name" value="SET_dom_sf"/>
</dbReference>
<dbReference type="Gene3D" id="2.170.270.10">
    <property type="entry name" value="SET domain"/>
    <property type="match status" value="1"/>
</dbReference>
<evidence type="ECO:0000259" key="10">
    <source>
        <dbReference type="PROSITE" id="PS50280"/>
    </source>
</evidence>
<evidence type="ECO:0000313" key="12">
    <source>
        <dbReference type="Proteomes" id="UP000276133"/>
    </source>
</evidence>
<protein>
    <recommendedName>
        <fullName evidence="2">[histone H3]-lysine(4) N-trimethyltransferase</fullName>
        <ecNumber evidence="2">2.1.1.354</ecNumber>
    </recommendedName>
</protein>
<dbReference type="EMBL" id="REGN01006389">
    <property type="protein sequence ID" value="RNA09701.1"/>
    <property type="molecule type" value="Genomic_DNA"/>
</dbReference>
<dbReference type="SMART" id="SM00317">
    <property type="entry name" value="SET"/>
    <property type="match status" value="1"/>
</dbReference>
<reference evidence="11 12" key="1">
    <citation type="journal article" date="2018" name="Sci. Rep.">
        <title>Genomic signatures of local adaptation to the degree of environmental predictability in rotifers.</title>
        <authorList>
            <person name="Franch-Gras L."/>
            <person name="Hahn C."/>
            <person name="Garcia-Roger E.M."/>
            <person name="Carmona M.J."/>
            <person name="Serra M."/>
            <person name="Gomez A."/>
        </authorList>
    </citation>
    <scope>NUCLEOTIDE SEQUENCE [LARGE SCALE GENOMIC DNA]</scope>
    <source>
        <strain evidence="11">HYR1</strain>
    </source>
</reference>
<dbReference type="Proteomes" id="UP000276133">
    <property type="component" value="Unassembled WGS sequence"/>
</dbReference>
<keyword evidence="6" id="KW-0156">Chromatin regulator</keyword>
<evidence type="ECO:0000256" key="4">
    <source>
        <dbReference type="ARBA" id="ARBA00022679"/>
    </source>
</evidence>
<keyword evidence="4 11" id="KW-0808">Transferase</keyword>
<dbReference type="PROSITE" id="PS50280">
    <property type="entry name" value="SET"/>
    <property type="match status" value="1"/>
</dbReference>
<dbReference type="Pfam" id="PF00856">
    <property type="entry name" value="SET"/>
    <property type="match status" value="1"/>
</dbReference>
<comment type="caution">
    <text evidence="11">The sequence shown here is derived from an EMBL/GenBank/DDBJ whole genome shotgun (WGS) entry which is preliminary data.</text>
</comment>
<dbReference type="InterPro" id="IPR001214">
    <property type="entry name" value="SET_dom"/>
</dbReference>
<feature type="region of interest" description="Disordered" evidence="9">
    <location>
        <begin position="16"/>
        <end position="39"/>
    </location>
</feature>
<dbReference type="GO" id="GO:0048188">
    <property type="term" value="C:Set1C/COMPASS complex"/>
    <property type="evidence" value="ECO:0007669"/>
    <property type="project" value="TreeGrafter"/>
</dbReference>
<keyword evidence="12" id="KW-1185">Reference proteome</keyword>
<evidence type="ECO:0000256" key="2">
    <source>
        <dbReference type="ARBA" id="ARBA00012182"/>
    </source>
</evidence>
<evidence type="ECO:0000256" key="7">
    <source>
        <dbReference type="ARBA" id="ARBA00023242"/>
    </source>
</evidence>
<dbReference type="EC" id="2.1.1.354" evidence="2"/>
<evidence type="ECO:0000256" key="6">
    <source>
        <dbReference type="ARBA" id="ARBA00022853"/>
    </source>
</evidence>
<dbReference type="GO" id="GO:0032259">
    <property type="term" value="P:methylation"/>
    <property type="evidence" value="ECO:0007669"/>
    <property type="project" value="UniProtKB-KW"/>
</dbReference>
<sequence length="417" mass="48080">MELDLLLADDDAKMVKKRAKKSKKKVDTEKSGCEPATKKSSPLLISTLLERQDNLKKQHYLLMKQKDESQGVRIVDAKMQMQIWEEHFYTPHMPWLKEEKPKSLSRELVNLLPPPVKPEKKKAAAAPEKGGRVFARRTRLQDEQIMRSFLTLGLDAEDLTYLKRVYDQMVDQENSTDNAVAGELCDIVKRLKCSERAYAYRDDALVECARVRPHRKLTRDEKVKFREPFKQSYLSLSLQMSVGSSTLAHNSSSGSNIDALGQEVSSVSSAREARSLQRKLMACNEIHDFFKFSQLKLRKKSLKFCKSDIHDWGLFAMETIAPEEFVIEYVGETIRQSVADHREKCYNAQGIGSSYMFRIDQDTIVDATKCGNLSRFINHSCDVKFVNFFTIYLWTNRVDTELIKKKNLLKSNQCRKK</sequence>
<evidence type="ECO:0000256" key="1">
    <source>
        <dbReference type="ARBA" id="ARBA00004123"/>
    </source>
</evidence>
<accession>A0A3M7QF86</accession>
<dbReference type="PANTHER" id="PTHR45814">
    <property type="entry name" value="HISTONE-LYSINE N-METHYLTRANSFERASE SETD1"/>
    <property type="match status" value="1"/>
</dbReference>
<dbReference type="OrthoDB" id="308383at2759"/>
<dbReference type="SMART" id="SM01291">
    <property type="entry name" value="N-SET"/>
    <property type="match status" value="1"/>
</dbReference>
<dbReference type="STRING" id="10195.A0A3M7QF86"/>
<evidence type="ECO:0000256" key="3">
    <source>
        <dbReference type="ARBA" id="ARBA00022603"/>
    </source>
</evidence>
<gene>
    <name evidence="11" type="ORF">BpHYR1_010913</name>
</gene>
<proteinExistence type="predicted"/>